<accession>A0ABD3N664</accession>
<feature type="transmembrane region" description="Helical" evidence="2">
    <location>
        <begin position="143"/>
        <end position="161"/>
    </location>
</feature>
<protein>
    <submittedName>
        <fullName evidence="3">Uncharacterized protein</fullName>
    </submittedName>
</protein>
<keyword evidence="4" id="KW-1185">Reference proteome</keyword>
<keyword evidence="2" id="KW-0812">Transmembrane</keyword>
<proteinExistence type="predicted"/>
<gene>
    <name evidence="3" type="ORF">ACHAWU_003701</name>
</gene>
<reference evidence="3 4" key="1">
    <citation type="submission" date="2024-10" db="EMBL/GenBank/DDBJ databases">
        <title>Updated reference genomes for cyclostephanoid diatoms.</title>
        <authorList>
            <person name="Roberts W.R."/>
            <person name="Alverson A.J."/>
        </authorList>
    </citation>
    <scope>NUCLEOTIDE SEQUENCE [LARGE SCALE GENOMIC DNA]</scope>
    <source>
        <strain evidence="3 4">AJA232-27</strain>
    </source>
</reference>
<name>A0ABD3N664_9STRA</name>
<evidence type="ECO:0000313" key="3">
    <source>
        <dbReference type="EMBL" id="KAL3771526.1"/>
    </source>
</evidence>
<organism evidence="3 4">
    <name type="scientific">Discostella pseudostelligera</name>
    <dbReference type="NCBI Taxonomy" id="259834"/>
    <lineage>
        <taxon>Eukaryota</taxon>
        <taxon>Sar</taxon>
        <taxon>Stramenopiles</taxon>
        <taxon>Ochrophyta</taxon>
        <taxon>Bacillariophyta</taxon>
        <taxon>Coscinodiscophyceae</taxon>
        <taxon>Thalassiosirophycidae</taxon>
        <taxon>Stephanodiscales</taxon>
        <taxon>Stephanodiscaceae</taxon>
        <taxon>Discostella</taxon>
    </lineage>
</organism>
<dbReference type="Proteomes" id="UP001530293">
    <property type="component" value="Unassembled WGS sequence"/>
</dbReference>
<keyword evidence="2" id="KW-0472">Membrane</keyword>
<sequence>MSPRDIENNVDDANNATTQNGDGMNDDGEKRFGPCMVILLIIALPLNYFFSLLAFACTVIVMFISGNIIRGCCCSAKQYDFEPHVRKWAKVVMTNVAVYNFSWLLLTFYYDVGFLPRKPGSGGGAGPSWDDEDFSMTQTVVTVLSYLFLIVALLFAGLFTWGKNWKHLVT</sequence>
<feature type="compositionally biased region" description="Polar residues" evidence="1">
    <location>
        <begin position="11"/>
        <end position="22"/>
    </location>
</feature>
<feature type="region of interest" description="Disordered" evidence="1">
    <location>
        <begin position="1"/>
        <end position="26"/>
    </location>
</feature>
<keyword evidence="2" id="KW-1133">Transmembrane helix</keyword>
<dbReference type="AlphaFoldDB" id="A0ABD3N664"/>
<comment type="caution">
    <text evidence="3">The sequence shown here is derived from an EMBL/GenBank/DDBJ whole genome shotgun (WGS) entry which is preliminary data.</text>
</comment>
<evidence type="ECO:0000256" key="2">
    <source>
        <dbReference type="SAM" id="Phobius"/>
    </source>
</evidence>
<dbReference type="EMBL" id="JALLBG020000023">
    <property type="protein sequence ID" value="KAL3771526.1"/>
    <property type="molecule type" value="Genomic_DNA"/>
</dbReference>
<feature type="transmembrane region" description="Helical" evidence="2">
    <location>
        <begin position="90"/>
        <end position="110"/>
    </location>
</feature>
<evidence type="ECO:0000313" key="4">
    <source>
        <dbReference type="Proteomes" id="UP001530293"/>
    </source>
</evidence>
<evidence type="ECO:0000256" key="1">
    <source>
        <dbReference type="SAM" id="MobiDB-lite"/>
    </source>
</evidence>
<feature type="transmembrane region" description="Helical" evidence="2">
    <location>
        <begin position="36"/>
        <end position="69"/>
    </location>
</feature>